<feature type="transmembrane region" description="Helical" evidence="6">
    <location>
        <begin position="177"/>
        <end position="198"/>
    </location>
</feature>
<feature type="transmembrane region" description="Helical" evidence="6">
    <location>
        <begin position="264"/>
        <end position="282"/>
    </location>
</feature>
<dbReference type="VEuPathDB" id="MicrosporidiaDB:ECU09_0740"/>
<feature type="transmembrane region" description="Helical" evidence="6">
    <location>
        <begin position="35"/>
        <end position="53"/>
    </location>
</feature>
<name>M1KBB3_ENCCN</name>
<keyword evidence="3 6" id="KW-1133">Transmembrane helix</keyword>
<dbReference type="PANTHER" id="PTHR11040">
    <property type="entry name" value="ZINC/IRON TRANSPORTER"/>
    <property type="match status" value="1"/>
</dbReference>
<dbReference type="PANTHER" id="PTHR11040:SF44">
    <property type="entry name" value="PROTEIN ZNTC-RELATED"/>
    <property type="match status" value="1"/>
</dbReference>
<keyword evidence="4 6" id="KW-0472">Membrane</keyword>
<protein>
    <submittedName>
        <fullName evidence="7">Uncharacterized protein</fullName>
    </submittedName>
</protein>
<keyword evidence="2 6" id="KW-0812">Transmembrane</keyword>
<evidence type="ECO:0000313" key="7">
    <source>
        <dbReference type="EMBL" id="AGE96445.1"/>
    </source>
</evidence>
<proteinExistence type="predicted"/>
<dbReference type="GO" id="GO:0016020">
    <property type="term" value="C:membrane"/>
    <property type="evidence" value="ECO:0007669"/>
    <property type="project" value="UniProtKB-SubCell"/>
</dbReference>
<accession>M1KBB3</accession>
<evidence type="ECO:0000256" key="5">
    <source>
        <dbReference type="SAM" id="MobiDB-lite"/>
    </source>
</evidence>
<reference evidence="7" key="1">
    <citation type="journal article" date="2013" name="Eukaryot. Cell">
        <title>Extremely Reduced Levels of Heterozygosity in the Vertebrate Pathogen Encephalitozoon cuniculi.</title>
        <authorList>
            <person name="Selman M."/>
            <person name="Sak B."/>
            <person name="Kvac M."/>
            <person name="Farinelli L."/>
            <person name="Weiss L.M."/>
            <person name="Corradi N."/>
        </authorList>
    </citation>
    <scope>NUCLEOTIDE SEQUENCE</scope>
</reference>
<dbReference type="OMA" id="AGCAFIF"/>
<dbReference type="GO" id="GO:0005385">
    <property type="term" value="F:zinc ion transmembrane transporter activity"/>
    <property type="evidence" value="ECO:0007669"/>
    <property type="project" value="TreeGrafter"/>
</dbReference>
<evidence type="ECO:0000256" key="1">
    <source>
        <dbReference type="ARBA" id="ARBA00004141"/>
    </source>
</evidence>
<feature type="transmembrane region" description="Helical" evidence="6">
    <location>
        <begin position="6"/>
        <end position="23"/>
    </location>
</feature>
<evidence type="ECO:0000256" key="6">
    <source>
        <dbReference type="SAM" id="Phobius"/>
    </source>
</evidence>
<evidence type="ECO:0000256" key="2">
    <source>
        <dbReference type="ARBA" id="ARBA00022692"/>
    </source>
</evidence>
<dbReference type="VEuPathDB" id="MicrosporidiaDB:AEWR_090750"/>
<dbReference type="InterPro" id="IPR003689">
    <property type="entry name" value="ZIP"/>
</dbReference>
<dbReference type="VEuPathDB" id="MicrosporidiaDB:AEWQ_090760"/>
<dbReference type="Pfam" id="PF02535">
    <property type="entry name" value="Zip"/>
    <property type="match status" value="1"/>
</dbReference>
<evidence type="ECO:0000256" key="3">
    <source>
        <dbReference type="ARBA" id="ARBA00022989"/>
    </source>
</evidence>
<feature type="region of interest" description="Disordered" evidence="5">
    <location>
        <begin position="136"/>
        <end position="155"/>
    </location>
</feature>
<dbReference type="VEuPathDB" id="MicrosporidiaDB:AEWD_090770"/>
<dbReference type="AlphaFoldDB" id="M1KBB3"/>
<comment type="subcellular location">
    <subcellularLocation>
        <location evidence="1">Membrane</location>
        <topology evidence="1">Multi-pass membrane protein</topology>
    </subcellularLocation>
</comment>
<evidence type="ECO:0000256" key="4">
    <source>
        <dbReference type="ARBA" id="ARBA00023136"/>
    </source>
</evidence>
<sequence length="317" mass="34538">MNAQVVLFASIVFLSSLVVCLSPRAVTSLGVVKKVFPFLTLATAGFLLGVQLLELSPHMISDCHGHKEHGHNHSHHHSDESPMLGFFVAGLSFIFLLAIDTIVLKHKHCEESENKEHSHSGGCREGDPHRQVEVAGNGRIPEISQKTPSVRTSEKKTERLGCCDPSIIKNTSSKTQVFIYILGISIHSFFEGLAFNSIDKIGSLETGLILHKILESFALGVPLFTSGFNFASGLALAVFYSSLTPIGIMIGSAPGFFNQTVKNIFKGLALGSIMFMVSIEMIPPMFNHPKVSRVHGILTLLIGYLVSAMVIYHSHPH</sequence>
<organism evidence="7">
    <name type="scientific">Encephalitozoon cuniculi</name>
    <name type="common">Microsporidian parasite</name>
    <dbReference type="NCBI Taxonomy" id="6035"/>
    <lineage>
        <taxon>Eukaryota</taxon>
        <taxon>Fungi</taxon>
        <taxon>Fungi incertae sedis</taxon>
        <taxon>Microsporidia</taxon>
        <taxon>Unikaryonidae</taxon>
        <taxon>Encephalitozoon</taxon>
    </lineage>
</organism>
<feature type="transmembrane region" description="Helical" evidence="6">
    <location>
        <begin position="294"/>
        <end position="312"/>
    </location>
</feature>
<dbReference type="EMBL" id="KC513619">
    <property type="protein sequence ID" value="AGE96445.1"/>
    <property type="molecule type" value="Genomic_DNA"/>
</dbReference>
<dbReference type="VEuPathDB" id="MicrosporidiaDB:M970_090750"/>
<feature type="transmembrane region" description="Helical" evidence="6">
    <location>
        <begin position="83"/>
        <end position="104"/>
    </location>
</feature>